<protein>
    <submittedName>
        <fullName evidence="1">Uncharacterized protein</fullName>
    </submittedName>
</protein>
<dbReference type="VEuPathDB" id="FungiDB:ASPBRDRAFT_31947"/>
<dbReference type="OrthoDB" id="2103397at2759"/>
<reference evidence="2" key="1">
    <citation type="journal article" date="2017" name="Genome Biol.">
        <title>Comparative genomics reveals high biological diversity and specific adaptations in the industrially and medically important fungal genus Aspergillus.</title>
        <authorList>
            <person name="de Vries R.P."/>
            <person name="Riley R."/>
            <person name="Wiebenga A."/>
            <person name="Aguilar-Osorio G."/>
            <person name="Amillis S."/>
            <person name="Uchima C.A."/>
            <person name="Anderluh G."/>
            <person name="Asadollahi M."/>
            <person name="Askin M."/>
            <person name="Barry K."/>
            <person name="Battaglia E."/>
            <person name="Bayram O."/>
            <person name="Benocci T."/>
            <person name="Braus-Stromeyer S.A."/>
            <person name="Caldana C."/>
            <person name="Canovas D."/>
            <person name="Cerqueira G.C."/>
            <person name="Chen F."/>
            <person name="Chen W."/>
            <person name="Choi C."/>
            <person name="Clum A."/>
            <person name="Dos Santos R.A."/>
            <person name="Damasio A.R."/>
            <person name="Diallinas G."/>
            <person name="Emri T."/>
            <person name="Fekete E."/>
            <person name="Flipphi M."/>
            <person name="Freyberg S."/>
            <person name="Gallo A."/>
            <person name="Gournas C."/>
            <person name="Habgood R."/>
            <person name="Hainaut M."/>
            <person name="Harispe M.L."/>
            <person name="Henrissat B."/>
            <person name="Hilden K.S."/>
            <person name="Hope R."/>
            <person name="Hossain A."/>
            <person name="Karabika E."/>
            <person name="Karaffa L."/>
            <person name="Karanyi Z."/>
            <person name="Krasevec N."/>
            <person name="Kuo A."/>
            <person name="Kusch H."/>
            <person name="LaButti K."/>
            <person name="Lagendijk E.L."/>
            <person name="Lapidus A."/>
            <person name="Levasseur A."/>
            <person name="Lindquist E."/>
            <person name="Lipzen A."/>
            <person name="Logrieco A.F."/>
            <person name="MacCabe A."/>
            <person name="Maekelae M.R."/>
            <person name="Malavazi I."/>
            <person name="Melin P."/>
            <person name="Meyer V."/>
            <person name="Mielnichuk N."/>
            <person name="Miskei M."/>
            <person name="Molnar A.P."/>
            <person name="Mule G."/>
            <person name="Ngan C.Y."/>
            <person name="Orejas M."/>
            <person name="Orosz E."/>
            <person name="Ouedraogo J.P."/>
            <person name="Overkamp K.M."/>
            <person name="Park H.-S."/>
            <person name="Perrone G."/>
            <person name="Piumi F."/>
            <person name="Punt P.J."/>
            <person name="Ram A.F."/>
            <person name="Ramon A."/>
            <person name="Rauscher S."/>
            <person name="Record E."/>
            <person name="Riano-Pachon D.M."/>
            <person name="Robert V."/>
            <person name="Roehrig J."/>
            <person name="Ruller R."/>
            <person name="Salamov A."/>
            <person name="Salih N.S."/>
            <person name="Samson R.A."/>
            <person name="Sandor E."/>
            <person name="Sanguinetti M."/>
            <person name="Schuetze T."/>
            <person name="Sepcic K."/>
            <person name="Shelest E."/>
            <person name="Sherlock G."/>
            <person name="Sophianopoulou V."/>
            <person name="Squina F.M."/>
            <person name="Sun H."/>
            <person name="Susca A."/>
            <person name="Todd R.B."/>
            <person name="Tsang A."/>
            <person name="Unkles S.E."/>
            <person name="van de Wiele N."/>
            <person name="van Rossen-Uffink D."/>
            <person name="Oliveira J.V."/>
            <person name="Vesth T.C."/>
            <person name="Visser J."/>
            <person name="Yu J.-H."/>
            <person name="Zhou M."/>
            <person name="Andersen M.R."/>
            <person name="Archer D.B."/>
            <person name="Baker S.E."/>
            <person name="Benoit I."/>
            <person name="Brakhage A.A."/>
            <person name="Braus G.H."/>
            <person name="Fischer R."/>
            <person name="Frisvad J.C."/>
            <person name="Goldman G.H."/>
            <person name="Houbraken J."/>
            <person name="Oakley B."/>
            <person name="Pocsi I."/>
            <person name="Scazzocchio C."/>
            <person name="Seiboth B."/>
            <person name="vanKuyk P.A."/>
            <person name="Wortman J."/>
            <person name="Dyer P.S."/>
            <person name="Grigoriev I.V."/>
        </authorList>
    </citation>
    <scope>NUCLEOTIDE SEQUENCE [LARGE SCALE GENOMIC DNA]</scope>
    <source>
        <strain evidence="2">CBS 101740 / IMI 381727 / IBT 21946</strain>
    </source>
</reference>
<gene>
    <name evidence="1" type="ORF">ASPBRDRAFT_31947</name>
</gene>
<dbReference type="Proteomes" id="UP000184499">
    <property type="component" value="Unassembled WGS sequence"/>
</dbReference>
<dbReference type="RefSeq" id="XP_067477315.1">
    <property type="nucleotide sequence ID" value="XM_067622960.1"/>
</dbReference>
<dbReference type="AlphaFoldDB" id="A0A1L9UEI7"/>
<dbReference type="EMBL" id="KV878687">
    <property type="protein sequence ID" value="OJJ70066.1"/>
    <property type="molecule type" value="Genomic_DNA"/>
</dbReference>
<dbReference type="STRING" id="767769.A0A1L9UEI7"/>
<evidence type="ECO:0000313" key="1">
    <source>
        <dbReference type="EMBL" id="OJJ70066.1"/>
    </source>
</evidence>
<dbReference type="GeneID" id="93575448"/>
<name>A0A1L9UEI7_ASPBC</name>
<proteinExistence type="predicted"/>
<sequence length="297" mass="33867">MEMMPDKLERQIKASISTSCDKHERKTSNMKLEKQVSLAKSEYEFQCEEERFRKRTLSRPAEVNILPEKVRPTFNISPDTTGRKRKFSSSELLPIPLGLQKILDDIDIVAEHSANGIVQRRARLDAILFNTLATAKNSSSADQSVQSVCLHTDIYMKMPWESKKGLQLLWGRPDYSLWYGEPGKMETNLMVCAAKELGGIREYQVLAYMAMIHHARRMAGREDTSVCGIATDTFHWAFLRLYNDSKYSVHTYFWDQGQQLEVIANLRRIIDHASGLARGLKSDSSLKKSSGLEFVSP</sequence>
<keyword evidence="2" id="KW-1185">Reference proteome</keyword>
<organism evidence="1 2">
    <name type="scientific">Aspergillus brasiliensis (strain CBS 101740 / IMI 381727 / IBT 21946)</name>
    <dbReference type="NCBI Taxonomy" id="767769"/>
    <lineage>
        <taxon>Eukaryota</taxon>
        <taxon>Fungi</taxon>
        <taxon>Dikarya</taxon>
        <taxon>Ascomycota</taxon>
        <taxon>Pezizomycotina</taxon>
        <taxon>Eurotiomycetes</taxon>
        <taxon>Eurotiomycetidae</taxon>
        <taxon>Eurotiales</taxon>
        <taxon>Aspergillaceae</taxon>
        <taxon>Aspergillus</taxon>
        <taxon>Aspergillus subgen. Circumdati</taxon>
    </lineage>
</organism>
<evidence type="ECO:0000313" key="2">
    <source>
        <dbReference type="Proteomes" id="UP000184499"/>
    </source>
</evidence>
<accession>A0A1L9UEI7</accession>